<name>A0A062XVD6_9BACT</name>
<dbReference type="PANTHER" id="PTHR21015:SF22">
    <property type="entry name" value="GLYCOSYLTRANSFERASE"/>
    <property type="match status" value="1"/>
</dbReference>
<proteinExistence type="inferred from homology"/>
<dbReference type="Pfam" id="PF04101">
    <property type="entry name" value="Glyco_tran_28_C"/>
    <property type="match status" value="1"/>
</dbReference>
<feature type="domain" description="Glycosyltransferase family 28 N-terminal" evidence="11">
    <location>
        <begin position="3"/>
        <end position="140"/>
    </location>
</feature>
<evidence type="ECO:0000256" key="3">
    <source>
        <dbReference type="ARBA" id="ARBA00022676"/>
    </source>
</evidence>
<dbReference type="InterPro" id="IPR007235">
    <property type="entry name" value="Glyco_trans_28_C"/>
</dbReference>
<keyword evidence="6 10" id="KW-0573">Peptidoglycan synthesis</keyword>
<evidence type="ECO:0000256" key="7">
    <source>
        <dbReference type="ARBA" id="ARBA00023136"/>
    </source>
</evidence>
<dbReference type="GO" id="GO:0005886">
    <property type="term" value="C:plasma membrane"/>
    <property type="evidence" value="ECO:0007669"/>
    <property type="project" value="UniProtKB-SubCell"/>
</dbReference>
<dbReference type="GO" id="GO:0050511">
    <property type="term" value="F:undecaprenyldiphospho-muramoylpentapeptide beta-N-acetylglucosaminyltransferase activity"/>
    <property type="evidence" value="ECO:0007669"/>
    <property type="project" value="UniProtKB-UniRule"/>
</dbReference>
<dbReference type="EMBL" id="JMFG01000003">
    <property type="protein sequence ID" value="KDA54828.1"/>
    <property type="molecule type" value="Genomic_DNA"/>
</dbReference>
<comment type="pathway">
    <text evidence="10">Cell wall biogenesis; peptidoglycan biosynthesis.</text>
</comment>
<feature type="domain" description="Glycosyl transferase family 28 C-terminal" evidence="12">
    <location>
        <begin position="178"/>
        <end position="341"/>
    </location>
</feature>
<dbReference type="GO" id="GO:0005975">
    <property type="term" value="P:carbohydrate metabolic process"/>
    <property type="evidence" value="ECO:0007669"/>
    <property type="project" value="InterPro"/>
</dbReference>
<dbReference type="GO" id="GO:0051301">
    <property type="term" value="P:cell division"/>
    <property type="evidence" value="ECO:0007669"/>
    <property type="project" value="UniProtKB-KW"/>
</dbReference>
<evidence type="ECO:0000256" key="10">
    <source>
        <dbReference type="HAMAP-Rule" id="MF_00033"/>
    </source>
</evidence>
<evidence type="ECO:0000259" key="11">
    <source>
        <dbReference type="Pfam" id="PF03033"/>
    </source>
</evidence>
<dbReference type="EC" id="2.4.1.227" evidence="10"/>
<dbReference type="Pfam" id="PF03033">
    <property type="entry name" value="Glyco_transf_28"/>
    <property type="match status" value="1"/>
</dbReference>
<keyword evidence="9 10" id="KW-0961">Cell wall biogenesis/degradation</keyword>
<dbReference type="InterPro" id="IPR004276">
    <property type="entry name" value="GlycoTrans_28_N"/>
</dbReference>
<evidence type="ECO:0000256" key="6">
    <source>
        <dbReference type="ARBA" id="ARBA00022984"/>
    </source>
</evidence>
<comment type="function">
    <text evidence="10">Cell wall formation. Catalyzes the transfer of a GlcNAc subunit on undecaprenyl-pyrophosphoryl-MurNAc-pentapeptide (lipid intermediate I) to form undecaprenyl-pyrophosphoryl-MurNAc-(pentapeptide)GlcNAc (lipid intermediate II).</text>
</comment>
<comment type="catalytic activity">
    <reaction evidence="10">
        <text>di-trans,octa-cis-undecaprenyl diphospho-N-acetyl-alpha-D-muramoyl-L-alanyl-D-glutamyl-meso-2,6-diaminopimeloyl-D-alanyl-D-alanine + UDP-N-acetyl-alpha-D-glucosamine = di-trans,octa-cis-undecaprenyl diphospho-[N-acetyl-alpha-D-glucosaminyl-(1-&gt;4)]-N-acetyl-alpha-D-muramoyl-L-alanyl-D-glutamyl-meso-2,6-diaminopimeloyl-D-alanyl-D-alanine + UDP + H(+)</text>
        <dbReference type="Rhea" id="RHEA:31227"/>
        <dbReference type="ChEBI" id="CHEBI:15378"/>
        <dbReference type="ChEBI" id="CHEBI:57705"/>
        <dbReference type="ChEBI" id="CHEBI:58223"/>
        <dbReference type="ChEBI" id="CHEBI:61387"/>
        <dbReference type="ChEBI" id="CHEBI:61388"/>
        <dbReference type="EC" id="2.4.1.227"/>
    </reaction>
</comment>
<keyword evidence="3 10" id="KW-0328">Glycosyltransferase</keyword>
<gene>
    <name evidence="10" type="primary">murG</name>
    <name evidence="13" type="ORF">EG19_07520</name>
</gene>
<comment type="caution">
    <text evidence="10">Lacks conserved residue(s) required for the propagation of feature annotation.</text>
</comment>
<feature type="binding site" evidence="10">
    <location>
        <begin position="10"/>
        <end position="12"/>
    </location>
    <ligand>
        <name>UDP-N-acetyl-alpha-D-glucosamine</name>
        <dbReference type="ChEBI" id="CHEBI:57705"/>
    </ligand>
</feature>
<dbReference type="PANTHER" id="PTHR21015">
    <property type="entry name" value="UDP-N-ACETYLGLUCOSAMINE--N-ACETYLMURAMYL-(PENTAPEPTIDE) PYROPHOSPHORYL-UNDECAPRENOL N-ACETYLGLUCOSAMINE TRANSFERASE 1"/>
    <property type="match status" value="1"/>
</dbReference>
<keyword evidence="1 10" id="KW-1003">Cell membrane</keyword>
<sequence length="358" mass="37345">MRVLVAGGGTGGHFYPGLAVAQRLLSLGAEVFWLGARGGLEAKKLADFPIPHKLLSVSGAVGVKLAAKVKSLLRLGPAFLSARAFVARVRPDVVLSVGGYAAFPGAAAAAAAGTPLVIQEQNAWPGVTHRLMAPWAAAIACGFPQALEAFPSLPARWTGNPVRQEFFQVPPAPQKRSLLVLGGSQGSQVLNRLLPEALALIPPELRPEVMHQAGERWEAEVRARYQALGVPAQVVGFLAQPWEALREAPLVVARAGALTVCELAAAGRAAILIPFAQAAHGHQLANARALAATGAAWIMEERQASPSALASLLSSVFADLPALAEKGAQAKGLARPDATEEVVRVLVRLSRKPVEVAA</sequence>
<comment type="subcellular location">
    <subcellularLocation>
        <location evidence="10">Cell membrane</location>
        <topology evidence="10">Peripheral membrane protein</topology>
        <orientation evidence="10">Cytoplasmic side</orientation>
    </subcellularLocation>
</comment>
<dbReference type="CDD" id="cd03785">
    <property type="entry name" value="GT28_MurG"/>
    <property type="match status" value="1"/>
</dbReference>
<keyword evidence="14" id="KW-1185">Reference proteome</keyword>
<dbReference type="GO" id="GO:0009252">
    <property type="term" value="P:peptidoglycan biosynthetic process"/>
    <property type="evidence" value="ECO:0007669"/>
    <property type="project" value="UniProtKB-UniRule"/>
</dbReference>
<dbReference type="AlphaFoldDB" id="A0A062XVD6"/>
<keyword evidence="7 10" id="KW-0472">Membrane</keyword>
<feature type="binding site" evidence="10">
    <location>
        <position position="122"/>
    </location>
    <ligand>
        <name>UDP-N-acetyl-alpha-D-glucosamine</name>
        <dbReference type="ChEBI" id="CHEBI:57705"/>
    </ligand>
</feature>
<feature type="binding site" evidence="10">
    <location>
        <position position="163"/>
    </location>
    <ligand>
        <name>UDP-N-acetyl-alpha-D-glucosamine</name>
        <dbReference type="ChEBI" id="CHEBI:57705"/>
    </ligand>
</feature>
<dbReference type="UniPathway" id="UPA00219"/>
<protein>
    <recommendedName>
        <fullName evidence="10">UDP-N-acetylglucosamine--N-acetylmuramyl-(pentapeptide) pyrophosphoryl-undecaprenol N-acetylglucosamine transferase</fullName>
        <ecNumber evidence="10">2.4.1.227</ecNumber>
    </recommendedName>
    <alternativeName>
        <fullName evidence="10">Undecaprenyl-PP-MurNAc-pentapeptide-UDPGlcNAc GlcNAc transferase</fullName>
    </alternativeName>
</protein>
<reference evidence="13 14" key="1">
    <citation type="submission" date="2014-04" db="EMBL/GenBank/DDBJ databases">
        <title>The Genome Sequence of Thermoanaerobaculum aquaticum MP-01, The First Cultivated Group 23 Acidobacterium.</title>
        <authorList>
            <person name="Stamps B.W."/>
            <person name="Losey N.A."/>
            <person name="Lawson P.A."/>
            <person name="Stevenson B.S."/>
        </authorList>
    </citation>
    <scope>NUCLEOTIDE SEQUENCE [LARGE SCALE GENOMIC DNA]</scope>
    <source>
        <strain evidence="13 14">MP-01</strain>
    </source>
</reference>
<comment type="caution">
    <text evidence="13">The sequence shown here is derived from an EMBL/GenBank/DDBJ whole genome shotgun (WGS) entry which is preliminary data.</text>
</comment>
<dbReference type="HAMAP" id="MF_00033">
    <property type="entry name" value="MurG"/>
    <property type="match status" value="1"/>
</dbReference>
<evidence type="ECO:0000256" key="2">
    <source>
        <dbReference type="ARBA" id="ARBA00022618"/>
    </source>
</evidence>
<accession>A0A062XVD6</accession>
<comment type="similarity">
    <text evidence="10">Belongs to the glycosyltransferase 28 family. MurG subfamily.</text>
</comment>
<evidence type="ECO:0000256" key="9">
    <source>
        <dbReference type="ARBA" id="ARBA00023316"/>
    </source>
</evidence>
<dbReference type="InterPro" id="IPR006009">
    <property type="entry name" value="GlcNAc_MurG"/>
</dbReference>
<evidence type="ECO:0000259" key="12">
    <source>
        <dbReference type="Pfam" id="PF04101"/>
    </source>
</evidence>
<dbReference type="GO" id="GO:0008360">
    <property type="term" value="P:regulation of cell shape"/>
    <property type="evidence" value="ECO:0007669"/>
    <property type="project" value="UniProtKB-KW"/>
</dbReference>
<dbReference type="GO" id="GO:0071555">
    <property type="term" value="P:cell wall organization"/>
    <property type="evidence" value="ECO:0007669"/>
    <property type="project" value="UniProtKB-KW"/>
</dbReference>
<dbReference type="RefSeq" id="WP_038046600.1">
    <property type="nucleotide sequence ID" value="NZ_JMFG01000003.1"/>
</dbReference>
<evidence type="ECO:0000256" key="8">
    <source>
        <dbReference type="ARBA" id="ARBA00023306"/>
    </source>
</evidence>
<organism evidence="13 14">
    <name type="scientific">Thermoanaerobaculum aquaticum</name>
    <dbReference type="NCBI Taxonomy" id="1312852"/>
    <lineage>
        <taxon>Bacteria</taxon>
        <taxon>Pseudomonadati</taxon>
        <taxon>Acidobacteriota</taxon>
        <taxon>Thermoanaerobaculia</taxon>
        <taxon>Thermoanaerobaculales</taxon>
        <taxon>Thermoanaerobaculaceae</taxon>
        <taxon>Thermoanaerobaculum</taxon>
    </lineage>
</organism>
<dbReference type="Proteomes" id="UP000027284">
    <property type="component" value="Unassembled WGS sequence"/>
</dbReference>
<keyword evidence="2 10" id="KW-0132">Cell division</keyword>
<evidence type="ECO:0000256" key="5">
    <source>
        <dbReference type="ARBA" id="ARBA00022960"/>
    </source>
</evidence>
<evidence type="ECO:0000256" key="1">
    <source>
        <dbReference type="ARBA" id="ARBA00022475"/>
    </source>
</evidence>
<dbReference type="GO" id="GO:0051991">
    <property type="term" value="F:UDP-N-acetyl-D-glucosamine:N-acetylmuramoyl-L-alanyl-D-glutamyl-meso-2,6-diaminopimelyl-D-alanyl-D-alanine-diphosphoundecaprenol 4-beta-N-acetylglucosaminlytransferase activity"/>
    <property type="evidence" value="ECO:0007669"/>
    <property type="project" value="RHEA"/>
</dbReference>
<dbReference type="Gene3D" id="3.40.50.2000">
    <property type="entry name" value="Glycogen Phosphorylase B"/>
    <property type="match status" value="2"/>
</dbReference>
<keyword evidence="4 10" id="KW-0808">Transferase</keyword>
<feature type="binding site" evidence="10">
    <location>
        <position position="184"/>
    </location>
    <ligand>
        <name>UDP-N-acetyl-alpha-D-glucosamine</name>
        <dbReference type="ChEBI" id="CHEBI:57705"/>
    </ligand>
</feature>
<keyword evidence="5 10" id="KW-0133">Cell shape</keyword>
<keyword evidence="8 10" id="KW-0131">Cell cycle</keyword>
<dbReference type="SUPFAM" id="SSF53756">
    <property type="entry name" value="UDP-Glycosyltransferase/glycogen phosphorylase"/>
    <property type="match status" value="1"/>
</dbReference>
<dbReference type="OrthoDB" id="9808936at2"/>
<evidence type="ECO:0000313" key="13">
    <source>
        <dbReference type="EMBL" id="KDA54828.1"/>
    </source>
</evidence>
<evidence type="ECO:0000256" key="4">
    <source>
        <dbReference type="ARBA" id="ARBA00022679"/>
    </source>
</evidence>
<feature type="binding site" evidence="10">
    <location>
        <position position="283"/>
    </location>
    <ligand>
        <name>UDP-N-acetyl-alpha-D-glucosamine</name>
        <dbReference type="ChEBI" id="CHEBI:57705"/>
    </ligand>
</feature>
<dbReference type="NCBIfam" id="TIGR01133">
    <property type="entry name" value="murG"/>
    <property type="match status" value="1"/>
</dbReference>
<dbReference type="STRING" id="1312852.EG19_07520"/>
<evidence type="ECO:0000313" key="14">
    <source>
        <dbReference type="Proteomes" id="UP000027284"/>
    </source>
</evidence>
<feature type="binding site" evidence="10">
    <location>
        <begin position="257"/>
        <end position="262"/>
    </location>
    <ligand>
        <name>UDP-N-acetyl-alpha-D-glucosamine</name>
        <dbReference type="ChEBI" id="CHEBI:57705"/>
    </ligand>
</feature>